<dbReference type="Gene3D" id="3.60.10.10">
    <property type="entry name" value="Endonuclease/exonuclease/phosphatase"/>
    <property type="match status" value="1"/>
</dbReference>
<accession>A0ABR9XQM9</accession>
<dbReference type="InterPro" id="IPR036691">
    <property type="entry name" value="Endo/exonu/phosph_ase_sf"/>
</dbReference>
<dbReference type="InterPro" id="IPR005135">
    <property type="entry name" value="Endo/exonuclease/phosphatase"/>
</dbReference>
<gene>
    <name evidence="2" type="ORF">INT08_03230</name>
</gene>
<dbReference type="GO" id="GO:0004519">
    <property type="term" value="F:endonuclease activity"/>
    <property type="evidence" value="ECO:0007669"/>
    <property type="project" value="UniProtKB-KW"/>
</dbReference>
<dbReference type="SUPFAM" id="SSF56219">
    <property type="entry name" value="DNase I-like"/>
    <property type="match status" value="1"/>
</dbReference>
<keyword evidence="2" id="KW-0255">Endonuclease</keyword>
<name>A0ABR9XQM9_9CHLB</name>
<keyword evidence="3" id="KW-1185">Reference proteome</keyword>
<evidence type="ECO:0000313" key="3">
    <source>
        <dbReference type="Proteomes" id="UP000619838"/>
    </source>
</evidence>
<reference evidence="2 3" key="1">
    <citation type="journal article" date="2020" name="Microorganisms">
        <title>Simultaneous Genome Sequencing of Prosthecochloris ethylica and Desulfuromonas acetoxidans within a Syntrophic Mixture Reveals Unique Pili and Protein Interactions.</title>
        <authorList>
            <person name="Kyndt J.A."/>
            <person name="Van Beeumen J.J."/>
            <person name="Meyer T.E."/>
        </authorList>
    </citation>
    <scope>NUCLEOTIDE SEQUENCE [LARGE SCALE GENOMIC DNA]</scope>
    <source>
        <strain evidence="2 3">N3</strain>
    </source>
</reference>
<dbReference type="PANTHER" id="PTHR42834:SF1">
    <property type="entry name" value="ENDONUCLEASE_EXONUCLEASE_PHOSPHATASE FAMILY PROTEIN (AFU_ORTHOLOGUE AFUA_3G09210)"/>
    <property type="match status" value="1"/>
</dbReference>
<protein>
    <submittedName>
        <fullName evidence="2">Endonuclease/exonuclease/phosphatase family protein</fullName>
    </submittedName>
</protein>
<dbReference type="EMBL" id="JADGII010000004">
    <property type="protein sequence ID" value="MBF0636197.1"/>
    <property type="molecule type" value="Genomic_DNA"/>
</dbReference>
<keyword evidence="2" id="KW-0540">Nuclease</keyword>
<evidence type="ECO:0000313" key="2">
    <source>
        <dbReference type="EMBL" id="MBF0636197.1"/>
    </source>
</evidence>
<sequence>MTLWFFAPVAVCEETRSLTVAWWNVENLFDTLDDPDTEDDEFIPQGKRGWTPTKLAVKYLRLSHALKMIAAENRNGRYPDILAFAETENRSVVETLLSFLPGHHYAIVYHNSPDPRGIDLALAYDTLTASHIETRPYSVPLDHRSTRDVVLHALSAGTHRFYLLLNHWPSRSLGRAWSEPRRLEAARTARSVLDSLLQADPRSDIVIAGDFNDEPEDRSISDILGSSFKRTEVRQNCAEKLYNCWNETDAPGSYSYRGTWNRIDQVLVSCGLLDQSGLSLASSPFRCFNPDPMARPGSGTPFPTWKGGSYLGGYSDHFPLVLKLEIH</sequence>
<keyword evidence="2" id="KW-0378">Hydrolase</keyword>
<dbReference type="PANTHER" id="PTHR42834">
    <property type="entry name" value="ENDONUCLEASE/EXONUCLEASE/PHOSPHATASE FAMILY PROTEIN (AFU_ORTHOLOGUE AFUA_3G09210)"/>
    <property type="match status" value="1"/>
</dbReference>
<proteinExistence type="predicted"/>
<dbReference type="Pfam" id="PF19580">
    <property type="entry name" value="Exo_endo_phos_3"/>
    <property type="match status" value="1"/>
</dbReference>
<dbReference type="Proteomes" id="UP000619838">
    <property type="component" value="Unassembled WGS sequence"/>
</dbReference>
<organism evidence="2 3">
    <name type="scientific">Prosthecochloris ethylica</name>
    <dbReference type="NCBI Taxonomy" id="2743976"/>
    <lineage>
        <taxon>Bacteria</taxon>
        <taxon>Pseudomonadati</taxon>
        <taxon>Chlorobiota</taxon>
        <taxon>Chlorobiia</taxon>
        <taxon>Chlorobiales</taxon>
        <taxon>Chlorobiaceae</taxon>
        <taxon>Prosthecochloris</taxon>
    </lineage>
</organism>
<dbReference type="RefSeq" id="WP_175186810.1">
    <property type="nucleotide sequence ID" value="NZ_JADGIH010000001.1"/>
</dbReference>
<evidence type="ECO:0000259" key="1">
    <source>
        <dbReference type="Pfam" id="PF19580"/>
    </source>
</evidence>
<comment type="caution">
    <text evidence="2">The sequence shown here is derived from an EMBL/GenBank/DDBJ whole genome shotgun (WGS) entry which is preliminary data.</text>
</comment>
<feature type="domain" description="Endonuclease/exonuclease/phosphatase" evidence="1">
    <location>
        <begin position="19"/>
        <end position="325"/>
    </location>
</feature>